<organism evidence="3 4">
    <name type="scientific">Weissella muntiaci</name>
    <dbReference type="NCBI Taxonomy" id="2508881"/>
    <lineage>
        <taxon>Bacteria</taxon>
        <taxon>Bacillati</taxon>
        <taxon>Bacillota</taxon>
        <taxon>Bacilli</taxon>
        <taxon>Lactobacillales</taxon>
        <taxon>Lactobacillaceae</taxon>
        <taxon>Weissella</taxon>
    </lineage>
</organism>
<dbReference type="SUPFAM" id="SSF49265">
    <property type="entry name" value="Fibronectin type III"/>
    <property type="match status" value="1"/>
</dbReference>
<dbReference type="AlphaFoldDB" id="A0A6C2C860"/>
<comment type="caution">
    <text evidence="3">The sequence shown here is derived from an EMBL/GenBank/DDBJ whole genome shotgun (WGS) entry which is preliminary data.</text>
</comment>
<dbReference type="Gene3D" id="2.60.40.10">
    <property type="entry name" value="Immunoglobulins"/>
    <property type="match status" value="1"/>
</dbReference>
<dbReference type="InterPro" id="IPR013783">
    <property type="entry name" value="Ig-like_fold"/>
</dbReference>
<feature type="domain" description="Fibronectin type-III" evidence="2">
    <location>
        <begin position="56"/>
        <end position="140"/>
    </location>
</feature>
<gene>
    <name evidence="3" type="ORF">ESZ50_05565</name>
</gene>
<protein>
    <submittedName>
        <fullName evidence="3">Fibronectin type III domain-containing protein</fullName>
    </submittedName>
</protein>
<dbReference type="Proteomes" id="UP000371977">
    <property type="component" value="Unassembled WGS sequence"/>
</dbReference>
<keyword evidence="4" id="KW-1185">Reference proteome</keyword>
<reference evidence="3 4" key="1">
    <citation type="submission" date="2019-01" db="EMBL/GenBank/DDBJ databases">
        <title>Weissella sp. nov., a novel lactic acid bacterium isolated from animal feces.</title>
        <authorList>
            <person name="Wang L.-T."/>
        </authorList>
    </citation>
    <scope>NUCLEOTIDE SEQUENCE [LARGE SCALE GENOMIC DNA]</scope>
    <source>
        <strain evidence="3 4">8H-2</strain>
    </source>
</reference>
<accession>A0A6C2C860</accession>
<keyword evidence="1" id="KW-0677">Repeat</keyword>
<dbReference type="GO" id="GO:0007156">
    <property type="term" value="P:homophilic cell adhesion via plasma membrane adhesion molecules"/>
    <property type="evidence" value="ECO:0007669"/>
    <property type="project" value="TreeGrafter"/>
</dbReference>
<evidence type="ECO:0000313" key="4">
    <source>
        <dbReference type="Proteomes" id="UP000371977"/>
    </source>
</evidence>
<evidence type="ECO:0000256" key="1">
    <source>
        <dbReference type="ARBA" id="ARBA00022737"/>
    </source>
</evidence>
<proteinExistence type="predicted"/>
<dbReference type="RefSeq" id="WP_148622605.1">
    <property type="nucleotide sequence ID" value="NZ_SDGZ01000014.1"/>
</dbReference>
<evidence type="ECO:0000313" key="3">
    <source>
        <dbReference type="EMBL" id="TYC49613.1"/>
    </source>
</evidence>
<dbReference type="CDD" id="cd00063">
    <property type="entry name" value="FN3"/>
    <property type="match status" value="1"/>
</dbReference>
<dbReference type="InterPro" id="IPR050964">
    <property type="entry name" value="Striated_Muscle_Regulatory"/>
</dbReference>
<dbReference type="PANTHER" id="PTHR13817">
    <property type="entry name" value="TITIN"/>
    <property type="match status" value="1"/>
</dbReference>
<dbReference type="InterPro" id="IPR036116">
    <property type="entry name" value="FN3_sf"/>
</dbReference>
<dbReference type="Pfam" id="PF00041">
    <property type="entry name" value="fn3"/>
    <property type="match status" value="1"/>
</dbReference>
<sequence>MQFDLYKGETLVQGAIDSPIKITSLTPNTKYSDYSVAYAGKTEKTAVPEFTTSDVVPTKPSLAVTAADGAVSYTITDGTNNGSAITGYKIYVDGTARDVTAKTGTIDSLTNGTEYTFSATAVNSAGESAKSDEVKATPTA</sequence>
<dbReference type="PROSITE" id="PS50853">
    <property type="entry name" value="FN3"/>
    <property type="match status" value="1"/>
</dbReference>
<dbReference type="EMBL" id="SDGZ01000014">
    <property type="protein sequence ID" value="TYC49613.1"/>
    <property type="molecule type" value="Genomic_DNA"/>
</dbReference>
<dbReference type="PANTHER" id="PTHR13817:SF166">
    <property type="entry name" value="NEURONAL IGCAM-RELATED"/>
    <property type="match status" value="1"/>
</dbReference>
<evidence type="ECO:0000259" key="2">
    <source>
        <dbReference type="PROSITE" id="PS50853"/>
    </source>
</evidence>
<dbReference type="OrthoDB" id="2300096at2"/>
<dbReference type="InterPro" id="IPR003961">
    <property type="entry name" value="FN3_dom"/>
</dbReference>
<name>A0A6C2C860_9LACO</name>